<organism evidence="1 2">
    <name type="scientific">Bacillus aquiflavi</name>
    <dbReference type="NCBI Taxonomy" id="2672567"/>
    <lineage>
        <taxon>Bacteria</taxon>
        <taxon>Bacillati</taxon>
        <taxon>Bacillota</taxon>
        <taxon>Bacilli</taxon>
        <taxon>Bacillales</taxon>
        <taxon>Bacillaceae</taxon>
        <taxon>Bacillus</taxon>
    </lineage>
</organism>
<sequence length="45" mass="5294">MLDQHGVFFDVYNNRKGKSIKQLEKLSRLVEEMIVKGKEVDDSLR</sequence>
<proteinExistence type="predicted"/>
<accession>A0A7W2AFY5</accession>
<dbReference type="AlphaFoldDB" id="A0A7W2AFY5"/>
<evidence type="ECO:0000313" key="1">
    <source>
        <dbReference type="EMBL" id="MBA4538654.1"/>
    </source>
</evidence>
<name>A0A7W2AFY5_9BACI</name>
<evidence type="ECO:0000313" key="2">
    <source>
        <dbReference type="Proteomes" id="UP000570010"/>
    </source>
</evidence>
<gene>
    <name evidence="1" type="ORF">H1Z61_16360</name>
</gene>
<reference evidence="1 2" key="1">
    <citation type="submission" date="2020-07" db="EMBL/GenBank/DDBJ databases">
        <authorList>
            <person name="Feng H."/>
        </authorList>
    </citation>
    <scope>NUCLEOTIDE SEQUENCE [LARGE SCALE GENOMIC DNA]</scope>
    <source>
        <strain evidence="2">s-12</strain>
    </source>
</reference>
<comment type="caution">
    <text evidence="1">The sequence shown here is derived from an EMBL/GenBank/DDBJ whole genome shotgun (WGS) entry which is preliminary data.</text>
</comment>
<dbReference type="RefSeq" id="WP_163243415.1">
    <property type="nucleotide sequence ID" value="NZ_CP082780.1"/>
</dbReference>
<dbReference type="Proteomes" id="UP000570010">
    <property type="component" value="Unassembled WGS sequence"/>
</dbReference>
<dbReference type="EMBL" id="JACEIO010000059">
    <property type="protein sequence ID" value="MBA4538654.1"/>
    <property type="molecule type" value="Genomic_DNA"/>
</dbReference>
<protein>
    <submittedName>
        <fullName evidence="1">Uncharacterized protein</fullName>
    </submittedName>
</protein>